<evidence type="ECO:0000313" key="1">
    <source>
        <dbReference type="EMBL" id="KAE8378649.1"/>
    </source>
</evidence>
<sequence>MVERDAEGQVKGAAGCLLTFSTRFTKLIGQSASRPATPTQHIFYIRKSWQETWSQYFIFSFEYCAMRFWPKTLAALATAQPASLPLRSTVPIQNGLQMTIGLFNLFQILRVELSIAAVIGHILFIKLMKPQVFDDVVPINLTRHPKIESFVEIGPILCVAKLLGSSEPTLHDRDLYFVINPLVRVIERACLKAFYINSIPFLANRDHFNRFPNVIENMKVETTIRVSNCSDNTTGAIAIFIDIGLVEIIMNIVNFDEQGGCNTIVQLGTGARHSQSG</sequence>
<protein>
    <submittedName>
        <fullName evidence="1">Uncharacterized protein</fullName>
    </submittedName>
</protein>
<accession>A0A5N7BA79</accession>
<dbReference type="EMBL" id="ML736205">
    <property type="protein sequence ID" value="KAE8378649.1"/>
    <property type="molecule type" value="Genomic_DNA"/>
</dbReference>
<proteinExistence type="predicted"/>
<keyword evidence="2" id="KW-1185">Reference proteome</keyword>
<name>A0A5N7BA79_9EURO</name>
<evidence type="ECO:0000313" key="2">
    <source>
        <dbReference type="Proteomes" id="UP000326198"/>
    </source>
</evidence>
<organism evidence="1 2">
    <name type="scientific">Aspergillus bertholletiae</name>
    <dbReference type="NCBI Taxonomy" id="1226010"/>
    <lineage>
        <taxon>Eukaryota</taxon>
        <taxon>Fungi</taxon>
        <taxon>Dikarya</taxon>
        <taxon>Ascomycota</taxon>
        <taxon>Pezizomycotina</taxon>
        <taxon>Eurotiomycetes</taxon>
        <taxon>Eurotiomycetidae</taxon>
        <taxon>Eurotiales</taxon>
        <taxon>Aspergillaceae</taxon>
        <taxon>Aspergillus</taxon>
        <taxon>Aspergillus subgen. Circumdati</taxon>
    </lineage>
</organism>
<dbReference type="Proteomes" id="UP000326198">
    <property type="component" value="Unassembled WGS sequence"/>
</dbReference>
<reference evidence="1 2" key="1">
    <citation type="submission" date="2019-04" db="EMBL/GenBank/DDBJ databases">
        <title>Friends and foes A comparative genomics studyof 23 Aspergillus species from section Flavi.</title>
        <authorList>
            <consortium name="DOE Joint Genome Institute"/>
            <person name="Kjaerbolling I."/>
            <person name="Vesth T."/>
            <person name="Frisvad J.C."/>
            <person name="Nybo J.L."/>
            <person name="Theobald S."/>
            <person name="Kildgaard S."/>
            <person name="Isbrandt T."/>
            <person name="Kuo A."/>
            <person name="Sato A."/>
            <person name="Lyhne E.K."/>
            <person name="Kogle M.E."/>
            <person name="Wiebenga A."/>
            <person name="Kun R.S."/>
            <person name="Lubbers R.J."/>
            <person name="Makela M.R."/>
            <person name="Barry K."/>
            <person name="Chovatia M."/>
            <person name="Clum A."/>
            <person name="Daum C."/>
            <person name="Haridas S."/>
            <person name="He G."/>
            <person name="LaButti K."/>
            <person name="Lipzen A."/>
            <person name="Mondo S."/>
            <person name="Riley R."/>
            <person name="Salamov A."/>
            <person name="Simmons B.A."/>
            <person name="Magnuson J.K."/>
            <person name="Henrissat B."/>
            <person name="Mortensen U.H."/>
            <person name="Larsen T.O."/>
            <person name="Devries R.P."/>
            <person name="Grigoriev I.V."/>
            <person name="Machida M."/>
            <person name="Baker S.E."/>
            <person name="Andersen M.R."/>
        </authorList>
    </citation>
    <scope>NUCLEOTIDE SEQUENCE [LARGE SCALE GENOMIC DNA]</scope>
    <source>
        <strain evidence="1 2">IBT 29228</strain>
    </source>
</reference>
<dbReference type="AlphaFoldDB" id="A0A5N7BA79"/>
<gene>
    <name evidence="1" type="ORF">BDV26DRAFT_292045</name>
</gene>